<proteinExistence type="predicted"/>
<evidence type="ECO:0000313" key="3">
    <source>
        <dbReference type="EMBL" id="VBB26630.1"/>
    </source>
</evidence>
<dbReference type="Pfam" id="PF01391">
    <property type="entry name" value="Collagen"/>
    <property type="match status" value="1"/>
</dbReference>
<reference evidence="3 4" key="1">
    <citation type="submission" date="2018-08" db="EMBL/GenBank/DDBJ databases">
        <authorList>
            <person name="Laetsch R D."/>
            <person name="Stevens L."/>
            <person name="Kumar S."/>
            <person name="Blaxter L. M."/>
        </authorList>
    </citation>
    <scope>NUCLEOTIDE SEQUENCE [LARGE SCALE GENOMIC DNA]</scope>
</reference>
<evidence type="ECO:0000256" key="1">
    <source>
        <dbReference type="ARBA" id="ARBA00022737"/>
    </source>
</evidence>
<evidence type="ECO:0000313" key="4">
    <source>
        <dbReference type="Proteomes" id="UP000276991"/>
    </source>
</evidence>
<dbReference type="PANTHER" id="PTHR24637:SF421">
    <property type="entry name" value="CUTICLE COLLAGEN DPY-2"/>
    <property type="match status" value="1"/>
</dbReference>
<keyword evidence="4" id="KW-1185">Reference proteome</keyword>
<evidence type="ECO:0000256" key="2">
    <source>
        <dbReference type="SAM" id="MobiDB-lite"/>
    </source>
</evidence>
<feature type="region of interest" description="Disordered" evidence="2">
    <location>
        <begin position="109"/>
        <end position="181"/>
    </location>
</feature>
<sequence length="181" mass="19617">MICGFDSKSLCDFEFRTVLYIPPARLFTVERCQRFIDTFTRYLQLIIKDFKILITEFTREAKDSQDFVAESFNGRKINFPYTLPLPMHLFTIFPSVLCAVFVVQACPSSRNSAVGPPGRNGRDGIPGDPGAQGPDGPPGERGPPGIPGVQGEKGDRGESGPQGPKGLPGEPGDEGAMGGRR</sequence>
<dbReference type="Proteomes" id="UP000276991">
    <property type="component" value="Unassembled WGS sequence"/>
</dbReference>
<name>A0A498S501_ACAVI</name>
<feature type="compositionally biased region" description="Pro residues" evidence="2">
    <location>
        <begin position="135"/>
        <end position="146"/>
    </location>
</feature>
<protein>
    <recommendedName>
        <fullName evidence="5">Nematode cuticle collagen N-terminal domain-containing protein</fullName>
    </recommendedName>
</protein>
<dbReference type="InterPro" id="IPR008160">
    <property type="entry name" value="Collagen"/>
</dbReference>
<evidence type="ECO:0008006" key="5">
    <source>
        <dbReference type="Google" id="ProtNLM"/>
    </source>
</evidence>
<organism evidence="3 4">
    <name type="scientific">Acanthocheilonema viteae</name>
    <name type="common">Filarial nematode worm</name>
    <name type="synonym">Dipetalonema viteae</name>
    <dbReference type="NCBI Taxonomy" id="6277"/>
    <lineage>
        <taxon>Eukaryota</taxon>
        <taxon>Metazoa</taxon>
        <taxon>Ecdysozoa</taxon>
        <taxon>Nematoda</taxon>
        <taxon>Chromadorea</taxon>
        <taxon>Rhabditida</taxon>
        <taxon>Spirurina</taxon>
        <taxon>Spiruromorpha</taxon>
        <taxon>Filarioidea</taxon>
        <taxon>Onchocercidae</taxon>
        <taxon>Acanthocheilonema</taxon>
    </lineage>
</organism>
<keyword evidence="1" id="KW-0677">Repeat</keyword>
<dbReference type="AlphaFoldDB" id="A0A498S501"/>
<dbReference type="PANTHER" id="PTHR24637">
    <property type="entry name" value="COLLAGEN"/>
    <property type="match status" value="1"/>
</dbReference>
<accession>A0A498S501</accession>
<dbReference type="STRING" id="6277.A0A498S501"/>
<dbReference type="EMBL" id="UPTC01000126">
    <property type="protein sequence ID" value="VBB26630.1"/>
    <property type="molecule type" value="Genomic_DNA"/>
</dbReference>
<gene>
    <name evidence="3" type="ORF">NAV_LOCUS1460</name>
</gene>